<gene>
    <name evidence="2" type="ORF">GMD66_14165</name>
</gene>
<evidence type="ECO:0000313" key="2">
    <source>
        <dbReference type="EMBL" id="MTU30334.1"/>
    </source>
</evidence>
<keyword evidence="1" id="KW-0812">Transmembrane</keyword>
<keyword evidence="1" id="KW-1133">Transmembrane helix</keyword>
<evidence type="ECO:0008006" key="4">
    <source>
        <dbReference type="Google" id="ProtNLM"/>
    </source>
</evidence>
<evidence type="ECO:0000313" key="3">
    <source>
        <dbReference type="Proteomes" id="UP000437446"/>
    </source>
</evidence>
<dbReference type="Proteomes" id="UP000437446">
    <property type="component" value="Unassembled WGS sequence"/>
</dbReference>
<evidence type="ECO:0000256" key="1">
    <source>
        <dbReference type="SAM" id="Phobius"/>
    </source>
</evidence>
<dbReference type="EMBL" id="WNCR01000007">
    <property type="protein sequence ID" value="MTU30334.1"/>
    <property type="molecule type" value="Genomic_DNA"/>
</dbReference>
<accession>A0A7K1HGK8</accession>
<protein>
    <recommendedName>
        <fullName evidence="4">WYL domain-containing protein</fullName>
    </recommendedName>
</protein>
<comment type="caution">
    <text evidence="2">The sequence shown here is derived from an EMBL/GenBank/DDBJ whole genome shotgun (WGS) entry which is preliminary data.</text>
</comment>
<dbReference type="RefSeq" id="WP_153188229.1">
    <property type="nucleotide sequence ID" value="NZ_WNCR01000007.1"/>
</dbReference>
<dbReference type="AlphaFoldDB" id="A0A7K1HGK8"/>
<organism evidence="2 3">
    <name type="scientific">Parabacteroides merdae</name>
    <dbReference type="NCBI Taxonomy" id="46503"/>
    <lineage>
        <taxon>Bacteria</taxon>
        <taxon>Pseudomonadati</taxon>
        <taxon>Bacteroidota</taxon>
        <taxon>Bacteroidia</taxon>
        <taxon>Bacteroidales</taxon>
        <taxon>Tannerellaceae</taxon>
        <taxon>Parabacteroides</taxon>
    </lineage>
</organism>
<keyword evidence="1" id="KW-0472">Membrane</keyword>
<reference evidence="2 3" key="1">
    <citation type="journal article" date="2019" name="Nat. Med.">
        <title>A library of human gut bacterial isolates paired with longitudinal multiomics data enables mechanistic microbiome research.</title>
        <authorList>
            <person name="Poyet M."/>
            <person name="Groussin M."/>
            <person name="Gibbons S.M."/>
            <person name="Avila-Pacheco J."/>
            <person name="Jiang X."/>
            <person name="Kearney S.M."/>
            <person name="Perrotta A.R."/>
            <person name="Berdy B."/>
            <person name="Zhao S."/>
            <person name="Lieberman T.D."/>
            <person name="Swanson P.K."/>
            <person name="Smith M."/>
            <person name="Roesemann S."/>
            <person name="Alexander J.E."/>
            <person name="Rich S.A."/>
            <person name="Livny J."/>
            <person name="Vlamakis H."/>
            <person name="Clish C."/>
            <person name="Bullock K."/>
            <person name="Deik A."/>
            <person name="Scott J."/>
            <person name="Pierce K.A."/>
            <person name="Xavier R.J."/>
            <person name="Alm E.J."/>
        </authorList>
    </citation>
    <scope>NUCLEOTIDE SEQUENCE [LARGE SCALE GENOMIC DNA]</scope>
    <source>
        <strain evidence="2 3">BIOML-A25</strain>
    </source>
</reference>
<proteinExistence type="predicted"/>
<name>A0A7K1HGK8_9BACT</name>
<sequence length="592" mass="68917">MICELKTQLLKYIAMLFIENNYLCKQTYQSFIMDTISVGINQTGNEQFVTWIIIAVVFIFIIILFLLKIIKERRNKVEGDGIIQSSSNVSKEKPIQISVPKPCLGNKLSEDSVQLSSQIKKSKEIVKSEIIPSANELKNNSRETSFSIVKEKDVNAPSIMSSMALELIAKEDYSKFSKPKYIGYNPINIFTQTEPLNYPYVIMPSKSGCVIKFPQKGRTGRKGYKEDDFLQYIRKYFKETFKIYDDRYVLTKKNRYEPDISLLNEKDGINIFLDIEIDEPYEGINDIKNRKPTHFRFADINRNNEFKNRGWIVIRFAEIQIHQNPDGCCRFIADVIKSIYPQFNIPLGLVVTKRIEPVLQWTKELALNWSAQNYREQYLGIGQFGYIPIIQETDFALIQDEEVEKEVVDDKPIALSEKNSISTLSQNIIDIAIRTNKYIVFQYEKDKTIVKPTKYKENAIAGYCYVKNMIRSFDISKMEDIHLKSRYYTLRLSASELGIQTVANMMNIIIPNHKYVRMEYTKPARSFVTMDPETNKLIQMQTKAETSIRTISDIQLDTEGWGENYIRAYCHKREEGRTFYFGRISLLEILDL</sequence>
<feature type="transmembrane region" description="Helical" evidence="1">
    <location>
        <begin position="48"/>
        <end position="67"/>
    </location>
</feature>